<dbReference type="GO" id="GO:0020037">
    <property type="term" value="F:heme binding"/>
    <property type="evidence" value="ECO:0007669"/>
    <property type="project" value="InterPro"/>
</dbReference>
<dbReference type="Pfam" id="PF09995">
    <property type="entry name" value="MPAB_Lcp_cat"/>
    <property type="match status" value="1"/>
</dbReference>
<evidence type="ECO:0000313" key="6">
    <source>
        <dbReference type="EMBL" id="THH07284.1"/>
    </source>
</evidence>
<dbReference type="OrthoDB" id="545169at2759"/>
<organism evidence="6 7">
    <name type="scientific">Bondarzewia mesenterica</name>
    <dbReference type="NCBI Taxonomy" id="1095465"/>
    <lineage>
        <taxon>Eukaryota</taxon>
        <taxon>Fungi</taxon>
        <taxon>Dikarya</taxon>
        <taxon>Basidiomycota</taxon>
        <taxon>Agaricomycotina</taxon>
        <taxon>Agaricomycetes</taxon>
        <taxon>Russulales</taxon>
        <taxon>Bondarzewiaceae</taxon>
        <taxon>Bondarzewia</taxon>
    </lineage>
</organism>
<dbReference type="Pfam" id="PF00067">
    <property type="entry name" value="p450"/>
    <property type="match status" value="1"/>
</dbReference>
<evidence type="ECO:0000256" key="4">
    <source>
        <dbReference type="SAM" id="Phobius"/>
    </source>
</evidence>
<evidence type="ECO:0000259" key="5">
    <source>
        <dbReference type="Pfam" id="PF09995"/>
    </source>
</evidence>
<dbReference type="EMBL" id="SGPL01000792">
    <property type="protein sequence ID" value="THH07284.1"/>
    <property type="molecule type" value="Genomic_DNA"/>
</dbReference>
<name>A0A4S4L775_9AGAM</name>
<dbReference type="AlphaFoldDB" id="A0A4S4L775"/>
<dbReference type="PANTHER" id="PTHR36124">
    <property type="match status" value="1"/>
</dbReference>
<keyword evidence="1 3" id="KW-0479">Metal-binding</keyword>
<dbReference type="SUPFAM" id="SSF48264">
    <property type="entry name" value="Cytochrome P450"/>
    <property type="match status" value="1"/>
</dbReference>
<comment type="caution">
    <text evidence="6">The sequence shown here is derived from an EMBL/GenBank/DDBJ whole genome shotgun (WGS) entry which is preliminary data.</text>
</comment>
<dbReference type="InterPro" id="IPR036396">
    <property type="entry name" value="Cyt_P450_sf"/>
</dbReference>
<comment type="cofactor">
    <cofactor evidence="3">
        <name>heme</name>
        <dbReference type="ChEBI" id="CHEBI:30413"/>
    </cofactor>
</comment>
<evidence type="ECO:0000256" key="2">
    <source>
        <dbReference type="ARBA" id="ARBA00023004"/>
    </source>
</evidence>
<dbReference type="GO" id="GO:0005506">
    <property type="term" value="F:iron ion binding"/>
    <property type="evidence" value="ECO:0007669"/>
    <property type="project" value="InterPro"/>
</dbReference>
<dbReference type="Gene3D" id="1.10.630.10">
    <property type="entry name" value="Cytochrome P450"/>
    <property type="match status" value="1"/>
</dbReference>
<keyword evidence="4" id="KW-1133">Transmembrane helix</keyword>
<dbReference type="GO" id="GO:0016705">
    <property type="term" value="F:oxidoreductase activity, acting on paired donors, with incorporation or reduction of molecular oxygen"/>
    <property type="evidence" value="ECO:0007669"/>
    <property type="project" value="InterPro"/>
</dbReference>
<feature type="binding site" description="axial binding residue" evidence="3">
    <location>
        <position position="834"/>
    </location>
    <ligand>
        <name>heme</name>
        <dbReference type="ChEBI" id="CHEBI:30413"/>
    </ligand>
    <ligandPart>
        <name>Fe</name>
        <dbReference type="ChEBI" id="CHEBI:18248"/>
    </ligandPart>
</feature>
<dbReference type="Proteomes" id="UP000310158">
    <property type="component" value="Unassembled WGS sequence"/>
</dbReference>
<evidence type="ECO:0000313" key="7">
    <source>
        <dbReference type="Proteomes" id="UP000310158"/>
    </source>
</evidence>
<evidence type="ECO:0000256" key="1">
    <source>
        <dbReference type="ARBA" id="ARBA00022723"/>
    </source>
</evidence>
<dbReference type="InterPro" id="IPR002401">
    <property type="entry name" value="Cyt_P450_E_grp-I"/>
</dbReference>
<evidence type="ECO:0000256" key="3">
    <source>
        <dbReference type="PIRSR" id="PIRSR602401-1"/>
    </source>
</evidence>
<dbReference type="PRINTS" id="PR00463">
    <property type="entry name" value="EP450I"/>
</dbReference>
<keyword evidence="2 3" id="KW-0408">Iron</keyword>
<keyword evidence="4" id="KW-0472">Membrane</keyword>
<sequence>MLSPHLIRTLRYRRLRNLQIRVARLKQTASSITPAEAQEIAHQALFYDMPFICRMAAQAALFKTYGIPSIARLLSQTGELTTARNMTKRSTDTAILISSFVMCPLVGPHSGAEHDDDADPRGSLSIARMNWLHGRYRISNNDMLYTLAQFIFEPMRFTELYDWRPFSAEEKECMFILWKEIGQRMGIRDIPDTGDELRIWSQAYEAEHMVPSESSHRLAMLAMNHINRRFPIFLRSLITKVSIALLEDNVREAMMLPPQSSWVAGGLRVLFSARSRIIQHLLLPRSKPHGYIVLHNPPSGVGPDGRMRLHTIIRQWHPWYFPVPTGWRSALDRLRIRLKLDSAELYPGPAFQSQGYRLEELVGDRNIINPNNDTDGPIEKKMTAVIVIVTVVILATLFLVFRYPDRCIGVKPRRDLPGPRGLPCVGNLFQIWPNRRAMIPLMEKLAAAHGPLSTFTLPGWGRIVVINRPEWLAHVKKNDIARYTRGPVAVSIFEQFPGMKTPVASEGAAWRKSRKTIQPIFAIKSFQNQVMAAMNEIVITTANLLRNVADDGRAIDWNDLTGRIALTIFCKSSLDVDTHALRDDIACLQEHNAIITTATELSEISAGRLFNPYWLITEKFDGTARRFKRSIRRLWEITDHLISERTHSLNLKSNFEETDFLTSLLQDPTVDDPIFIRNIMVTLLFAGRDNTQSSLSWSLYELSKHPEWLAKMRQEATELDRTGQVPSFVTLSSYAVHLAVFYETVRLWPGLPKNARYAIEDDVLPGIPEKSLPEVRIDKHTYVLWSDRVIMRDPLVWGPDADVFNPARHLSSDGKFIKPSLPEFVTFGAGLRYCPAAQLVPYQWVSIWSQLLPYFDIEALDIEARAVSDSLTNQMMAPFMVRIRRRDVT</sequence>
<reference evidence="6 7" key="1">
    <citation type="submission" date="2019-02" db="EMBL/GenBank/DDBJ databases">
        <title>Genome sequencing of the rare red list fungi Bondarzewia mesenterica.</title>
        <authorList>
            <person name="Buettner E."/>
            <person name="Kellner H."/>
        </authorList>
    </citation>
    <scope>NUCLEOTIDE SEQUENCE [LARGE SCALE GENOMIC DNA]</scope>
    <source>
        <strain evidence="6 7">DSM 108281</strain>
    </source>
</reference>
<keyword evidence="7" id="KW-1185">Reference proteome</keyword>
<proteinExistence type="predicted"/>
<dbReference type="GO" id="GO:0004497">
    <property type="term" value="F:monooxygenase activity"/>
    <property type="evidence" value="ECO:0007669"/>
    <property type="project" value="InterPro"/>
</dbReference>
<protein>
    <recommendedName>
        <fullName evidence="5">ER-bound oxygenase mpaB/mpaB'/Rubber oxygenase catalytic domain-containing protein</fullName>
    </recommendedName>
</protein>
<feature type="transmembrane region" description="Helical" evidence="4">
    <location>
        <begin position="382"/>
        <end position="404"/>
    </location>
</feature>
<dbReference type="InterPro" id="IPR046366">
    <property type="entry name" value="MPAB"/>
</dbReference>
<dbReference type="PRINTS" id="PR00385">
    <property type="entry name" value="P450"/>
</dbReference>
<keyword evidence="4" id="KW-0812">Transmembrane</keyword>
<dbReference type="InterPro" id="IPR017972">
    <property type="entry name" value="Cyt_P450_CS"/>
</dbReference>
<dbReference type="InterPro" id="IPR018713">
    <property type="entry name" value="MPAB/Lcp_cat_dom"/>
</dbReference>
<accession>A0A4S4L775</accession>
<keyword evidence="3" id="KW-0349">Heme</keyword>
<gene>
    <name evidence="6" type="ORF">EW146_g9366</name>
</gene>
<feature type="domain" description="ER-bound oxygenase mpaB/mpaB'/Rubber oxygenase catalytic" evidence="5">
    <location>
        <begin position="135"/>
        <end position="262"/>
    </location>
</feature>
<dbReference type="PANTHER" id="PTHR36124:SF1">
    <property type="entry name" value="ER-BOUND OXYGENASE MPAB_MPAB'_RUBBER OXYGENASE CATALYTIC DOMAIN-CONTAINING PROTEIN"/>
    <property type="match status" value="1"/>
</dbReference>
<dbReference type="PROSITE" id="PS00086">
    <property type="entry name" value="CYTOCHROME_P450"/>
    <property type="match status" value="1"/>
</dbReference>
<dbReference type="InterPro" id="IPR001128">
    <property type="entry name" value="Cyt_P450"/>
</dbReference>